<dbReference type="GO" id="GO:0043138">
    <property type="term" value="F:3'-5' DNA helicase activity"/>
    <property type="evidence" value="ECO:0007669"/>
    <property type="project" value="UniProtKB-EC"/>
</dbReference>
<name>A0A2H0LSG7_9BACT</name>
<dbReference type="NCBIfam" id="NF008168">
    <property type="entry name" value="PRK10917.2-2"/>
    <property type="match status" value="1"/>
</dbReference>
<dbReference type="InterPro" id="IPR027417">
    <property type="entry name" value="P-loop_NTPase"/>
</dbReference>
<dbReference type="InterPro" id="IPR047112">
    <property type="entry name" value="RecG/Mfd"/>
</dbReference>
<dbReference type="GO" id="GO:0006281">
    <property type="term" value="P:DNA repair"/>
    <property type="evidence" value="ECO:0007669"/>
    <property type="project" value="UniProtKB-UniRule"/>
</dbReference>
<dbReference type="GO" id="GO:0003677">
    <property type="term" value="F:DNA binding"/>
    <property type="evidence" value="ECO:0007669"/>
    <property type="project" value="UniProtKB-KW"/>
</dbReference>
<evidence type="ECO:0000256" key="14">
    <source>
        <dbReference type="ARBA" id="ARBA00048988"/>
    </source>
</evidence>
<keyword evidence="10 15" id="KW-0234">DNA repair</keyword>
<protein>
    <recommendedName>
        <fullName evidence="2 15">ATP-dependent DNA helicase RecG</fullName>
        <ecNumber evidence="13 15">5.6.2.4</ecNumber>
    </recommendedName>
</protein>
<sequence length="690" mass="78383">MDLASDMHTKTTETAPQSPKPVRYLKGVGPRKAEAFKRIGIENVSDLFYFFPRRYEDRSHFVKISDVKIGAFVTLQGKVVSAQLKPLKRLKLFEMWIQDDTGLFSAIWFNQPYLKRIIHENTHIIISGKAELYQNRLQMTQPEYEIIDIDEENPVHTGRITPIYPLTEGLFQRSLRVIMKSVVEHEMDKCVQDYLPASIQKRLHFMGLPTAVRQLHFPESFEMLEEARKRLIFDDFFLLGLRLMRKQQTVKRKKAIPFQYAADTLKEFTARLPFQLTKDQETVIREIAGDMSQPAPMTRLLQGEVGSGKTVVAAFMMALAKRNQCQSVFLIPTEVLAEQHMETMTKILKGTALKVALLTASITGEERVRVLEQLASGGIDVLVGTHAVLQETVQFKNLGLVVIDEQHKFGVKQRSQLLARVPRPHLLIMSATPIPRTLGLTVYGDFDISTIRELPKGRQPIKTVSISSVDESKLMTTIRAKVAQGEQAYIIFPMIEENQKNELQAAVQEYDRLKNGPLKSIPIGLVHGRLGYEDRERVMESFRKGLIKILIATTVVEVGVDNPNATVMVIKHAERFGLSQLHQIRGRIGRGVKPSVCYLVSDHQAEDALKRIKILTQSQDGFEIAEEDLKLRGPGEFLGVRQSGVPFFKIAHLSRDHEWLKIARQEAKNLLQTDPDLNASEHQRLKEMTG</sequence>
<dbReference type="PANTHER" id="PTHR47964:SF1">
    <property type="entry name" value="ATP-DEPENDENT DNA HELICASE HOMOLOG RECG, CHLOROPLASTIC"/>
    <property type="match status" value="1"/>
</dbReference>
<evidence type="ECO:0000256" key="15">
    <source>
        <dbReference type="RuleBase" id="RU363016"/>
    </source>
</evidence>
<comment type="function">
    <text evidence="15">Plays a critical role in recombination and DNA repair. Helps process Holliday junction intermediates to mature products by catalyzing branch migration. Has replication fork regression activity, unwinds stalled or blocked replication forks to make a HJ that can be resolved. Has a DNA unwinding activity characteristic of a DNA helicase with 3'-5' polarity.</text>
</comment>
<dbReference type="PROSITE" id="PS51192">
    <property type="entry name" value="HELICASE_ATP_BIND_1"/>
    <property type="match status" value="1"/>
</dbReference>
<evidence type="ECO:0000256" key="7">
    <source>
        <dbReference type="ARBA" id="ARBA00022840"/>
    </source>
</evidence>
<dbReference type="CDD" id="cd17992">
    <property type="entry name" value="DEXHc_RecG"/>
    <property type="match status" value="1"/>
</dbReference>
<dbReference type="InterPro" id="IPR014001">
    <property type="entry name" value="Helicase_ATP-bd"/>
</dbReference>
<evidence type="ECO:0000256" key="8">
    <source>
        <dbReference type="ARBA" id="ARBA00023125"/>
    </source>
</evidence>
<dbReference type="CDD" id="cd04488">
    <property type="entry name" value="RecG_wedge_OBF"/>
    <property type="match status" value="1"/>
</dbReference>
<evidence type="ECO:0000256" key="1">
    <source>
        <dbReference type="ARBA" id="ARBA00007504"/>
    </source>
</evidence>
<evidence type="ECO:0000313" key="20">
    <source>
        <dbReference type="Proteomes" id="UP000230859"/>
    </source>
</evidence>
<dbReference type="Gene3D" id="2.40.50.140">
    <property type="entry name" value="Nucleic acid-binding proteins"/>
    <property type="match status" value="1"/>
</dbReference>
<dbReference type="Pfam" id="PF17191">
    <property type="entry name" value="RecG_wedge"/>
    <property type="match status" value="1"/>
</dbReference>
<dbReference type="SMART" id="SM00487">
    <property type="entry name" value="DEXDc"/>
    <property type="match status" value="1"/>
</dbReference>
<proteinExistence type="inferred from homology"/>
<gene>
    <name evidence="19" type="ORF">COV74_01880</name>
</gene>
<keyword evidence="11" id="KW-0413">Isomerase</keyword>
<keyword evidence="6 15" id="KW-0347">Helicase</keyword>
<feature type="domain" description="Helicase C-terminal" evidence="18">
    <location>
        <begin position="470"/>
        <end position="630"/>
    </location>
</feature>
<dbReference type="EC" id="5.6.2.4" evidence="13 15"/>
<evidence type="ECO:0000259" key="18">
    <source>
        <dbReference type="PROSITE" id="PS51194"/>
    </source>
</evidence>
<accession>A0A2H0LSG7</accession>
<organism evidence="19 20">
    <name type="scientific">Candidatus Abzuiibacterium crystallinum</name>
    <dbReference type="NCBI Taxonomy" id="1974748"/>
    <lineage>
        <taxon>Bacteria</taxon>
        <taxon>Pseudomonadati</taxon>
        <taxon>Candidatus Omnitrophota</taxon>
        <taxon>Candidatus Abzuiibacterium</taxon>
    </lineage>
</organism>
<evidence type="ECO:0000256" key="3">
    <source>
        <dbReference type="ARBA" id="ARBA00022741"/>
    </source>
</evidence>
<dbReference type="GO" id="GO:0005524">
    <property type="term" value="F:ATP binding"/>
    <property type="evidence" value="ECO:0007669"/>
    <property type="project" value="UniProtKB-KW"/>
</dbReference>
<comment type="caution">
    <text evidence="19">The sequence shown here is derived from an EMBL/GenBank/DDBJ whole genome shotgun (WGS) entry which is preliminary data.</text>
</comment>
<evidence type="ECO:0000256" key="11">
    <source>
        <dbReference type="ARBA" id="ARBA00023235"/>
    </source>
</evidence>
<evidence type="ECO:0000256" key="2">
    <source>
        <dbReference type="ARBA" id="ARBA00017846"/>
    </source>
</evidence>
<evidence type="ECO:0000256" key="9">
    <source>
        <dbReference type="ARBA" id="ARBA00023172"/>
    </source>
</evidence>
<dbReference type="NCBIfam" id="TIGR00643">
    <property type="entry name" value="recG"/>
    <property type="match status" value="1"/>
</dbReference>
<dbReference type="GO" id="GO:0016887">
    <property type="term" value="F:ATP hydrolysis activity"/>
    <property type="evidence" value="ECO:0007669"/>
    <property type="project" value="RHEA"/>
</dbReference>
<keyword evidence="8" id="KW-0238">DNA-binding</keyword>
<evidence type="ECO:0000259" key="17">
    <source>
        <dbReference type="PROSITE" id="PS51192"/>
    </source>
</evidence>
<dbReference type="PANTHER" id="PTHR47964">
    <property type="entry name" value="ATP-DEPENDENT DNA HELICASE HOMOLOG RECG, CHLOROPLASTIC"/>
    <property type="match status" value="1"/>
</dbReference>
<dbReference type="Pfam" id="PF00270">
    <property type="entry name" value="DEAD"/>
    <property type="match status" value="1"/>
</dbReference>
<feature type="compositionally biased region" description="Basic and acidic residues" evidence="16">
    <location>
        <begin position="1"/>
        <end position="11"/>
    </location>
</feature>
<keyword evidence="9 15" id="KW-0233">DNA recombination</keyword>
<comment type="catalytic activity">
    <reaction evidence="14 15">
        <text>ATP + H2O = ADP + phosphate + H(+)</text>
        <dbReference type="Rhea" id="RHEA:13065"/>
        <dbReference type="ChEBI" id="CHEBI:15377"/>
        <dbReference type="ChEBI" id="CHEBI:15378"/>
        <dbReference type="ChEBI" id="CHEBI:30616"/>
        <dbReference type="ChEBI" id="CHEBI:43474"/>
        <dbReference type="ChEBI" id="CHEBI:456216"/>
        <dbReference type="EC" id="5.6.2.4"/>
    </reaction>
</comment>
<dbReference type="InterPro" id="IPR012340">
    <property type="entry name" value="NA-bd_OB-fold"/>
</dbReference>
<evidence type="ECO:0000256" key="13">
    <source>
        <dbReference type="ARBA" id="ARBA00034808"/>
    </source>
</evidence>
<evidence type="ECO:0000256" key="10">
    <source>
        <dbReference type="ARBA" id="ARBA00023204"/>
    </source>
</evidence>
<dbReference type="NCBIfam" id="NF008165">
    <property type="entry name" value="PRK10917.1-3"/>
    <property type="match status" value="1"/>
</dbReference>
<dbReference type="GO" id="GO:0006310">
    <property type="term" value="P:DNA recombination"/>
    <property type="evidence" value="ECO:0007669"/>
    <property type="project" value="UniProtKB-UniRule"/>
</dbReference>
<evidence type="ECO:0000256" key="12">
    <source>
        <dbReference type="ARBA" id="ARBA00034617"/>
    </source>
</evidence>
<dbReference type="InterPro" id="IPR045562">
    <property type="entry name" value="RecG_dom3_C"/>
</dbReference>
<dbReference type="InterPro" id="IPR011545">
    <property type="entry name" value="DEAD/DEAH_box_helicase_dom"/>
</dbReference>
<dbReference type="PROSITE" id="PS51194">
    <property type="entry name" value="HELICASE_CTER"/>
    <property type="match status" value="1"/>
</dbReference>
<dbReference type="Gene3D" id="3.40.50.300">
    <property type="entry name" value="P-loop containing nucleotide triphosphate hydrolases"/>
    <property type="match status" value="2"/>
</dbReference>
<reference evidence="19 20" key="1">
    <citation type="submission" date="2017-09" db="EMBL/GenBank/DDBJ databases">
        <title>Depth-based differentiation of microbial function through sediment-hosted aquifers and enrichment of novel symbionts in the deep terrestrial subsurface.</title>
        <authorList>
            <person name="Probst A.J."/>
            <person name="Ladd B."/>
            <person name="Jarett J.K."/>
            <person name="Geller-Mcgrath D.E."/>
            <person name="Sieber C.M."/>
            <person name="Emerson J.B."/>
            <person name="Anantharaman K."/>
            <person name="Thomas B.C."/>
            <person name="Malmstrom R."/>
            <person name="Stieglmeier M."/>
            <person name="Klingl A."/>
            <person name="Woyke T."/>
            <person name="Ryan C.M."/>
            <person name="Banfield J.F."/>
        </authorList>
    </citation>
    <scope>NUCLEOTIDE SEQUENCE [LARGE SCALE GENOMIC DNA]</scope>
    <source>
        <strain evidence="19">CG11_big_fil_rev_8_21_14_0_20_45_26</strain>
    </source>
</reference>
<keyword evidence="3 15" id="KW-0547">Nucleotide-binding</keyword>
<dbReference type="InterPro" id="IPR001650">
    <property type="entry name" value="Helicase_C-like"/>
</dbReference>
<dbReference type="SUPFAM" id="SSF50249">
    <property type="entry name" value="Nucleic acid-binding proteins"/>
    <property type="match status" value="1"/>
</dbReference>
<keyword evidence="5 15" id="KW-0378">Hydrolase</keyword>
<dbReference type="EMBL" id="PCVY01000016">
    <property type="protein sequence ID" value="PIQ87297.1"/>
    <property type="molecule type" value="Genomic_DNA"/>
</dbReference>
<dbReference type="Pfam" id="PF19833">
    <property type="entry name" value="RecG_dom3_C"/>
    <property type="match status" value="1"/>
</dbReference>
<dbReference type="SUPFAM" id="SSF52540">
    <property type="entry name" value="P-loop containing nucleoside triphosphate hydrolases"/>
    <property type="match status" value="2"/>
</dbReference>
<dbReference type="InterPro" id="IPR033454">
    <property type="entry name" value="RecG_wedge"/>
</dbReference>
<keyword evidence="7 15" id="KW-0067">ATP-binding</keyword>
<dbReference type="SMART" id="SM00490">
    <property type="entry name" value="HELICc"/>
    <property type="match status" value="2"/>
</dbReference>
<evidence type="ECO:0000256" key="16">
    <source>
        <dbReference type="SAM" id="MobiDB-lite"/>
    </source>
</evidence>
<feature type="domain" description="Helicase ATP-binding" evidence="17">
    <location>
        <begin position="290"/>
        <end position="451"/>
    </location>
</feature>
<evidence type="ECO:0000313" key="19">
    <source>
        <dbReference type="EMBL" id="PIQ87297.1"/>
    </source>
</evidence>
<dbReference type="InterPro" id="IPR004609">
    <property type="entry name" value="ATP-dep_DNA_helicase_RecG"/>
</dbReference>
<comment type="catalytic activity">
    <reaction evidence="12 15">
        <text>Couples ATP hydrolysis with the unwinding of duplex DNA by translocating in the 3'-5' direction.</text>
        <dbReference type="EC" id="5.6.2.4"/>
    </reaction>
</comment>
<dbReference type="Proteomes" id="UP000230859">
    <property type="component" value="Unassembled WGS sequence"/>
</dbReference>
<dbReference type="Pfam" id="PF00271">
    <property type="entry name" value="Helicase_C"/>
    <property type="match status" value="1"/>
</dbReference>
<dbReference type="AlphaFoldDB" id="A0A2H0LSG7"/>
<evidence type="ECO:0000256" key="6">
    <source>
        <dbReference type="ARBA" id="ARBA00022806"/>
    </source>
</evidence>
<evidence type="ECO:0000256" key="4">
    <source>
        <dbReference type="ARBA" id="ARBA00022763"/>
    </source>
</evidence>
<keyword evidence="4 15" id="KW-0227">DNA damage</keyword>
<comment type="similarity">
    <text evidence="1 15">Belongs to the helicase family. RecG subfamily.</text>
</comment>
<evidence type="ECO:0000256" key="5">
    <source>
        <dbReference type="ARBA" id="ARBA00022801"/>
    </source>
</evidence>
<feature type="region of interest" description="Disordered" evidence="16">
    <location>
        <begin position="1"/>
        <end position="23"/>
    </location>
</feature>